<organism evidence="1">
    <name type="scientific">Cacopsylla melanoneura</name>
    <dbReference type="NCBI Taxonomy" id="428564"/>
    <lineage>
        <taxon>Eukaryota</taxon>
        <taxon>Metazoa</taxon>
        <taxon>Ecdysozoa</taxon>
        <taxon>Arthropoda</taxon>
        <taxon>Hexapoda</taxon>
        <taxon>Insecta</taxon>
        <taxon>Pterygota</taxon>
        <taxon>Neoptera</taxon>
        <taxon>Paraneoptera</taxon>
        <taxon>Hemiptera</taxon>
        <taxon>Sternorrhyncha</taxon>
        <taxon>Psylloidea</taxon>
        <taxon>Psyllidae</taxon>
        <taxon>Psyllinae</taxon>
        <taxon>Cacopsylla</taxon>
    </lineage>
</organism>
<dbReference type="AlphaFoldDB" id="A0A8D8QV33"/>
<name>A0A8D8QV33_9HEMI</name>
<evidence type="ECO:0000313" key="1">
    <source>
        <dbReference type="EMBL" id="CAG6638242.1"/>
    </source>
</evidence>
<reference evidence="1" key="1">
    <citation type="submission" date="2021-05" db="EMBL/GenBank/DDBJ databases">
        <authorList>
            <person name="Alioto T."/>
            <person name="Alioto T."/>
            <person name="Gomez Garrido J."/>
        </authorList>
    </citation>
    <scope>NUCLEOTIDE SEQUENCE</scope>
</reference>
<accession>A0A8D8QV33</accession>
<dbReference type="EMBL" id="HBUF01101765">
    <property type="protein sequence ID" value="CAG6638242.1"/>
    <property type="molecule type" value="Transcribed_RNA"/>
</dbReference>
<sequence length="100" mass="11892">MYYIYLYGGSLYCSVHDPDGAWKHLLWGRTFIHKDFFSKDNLNAPQSNFVKNQSLQRFKNGGSLYCLVHDPGAWRLIFFKESTEKRRSLIFFVEESRLEM</sequence>
<protein>
    <submittedName>
        <fullName evidence="1">Uncharacterized protein</fullName>
    </submittedName>
</protein>
<proteinExistence type="predicted"/>